<evidence type="ECO:0000313" key="11">
    <source>
        <dbReference type="Proteomes" id="UP001651158"/>
    </source>
</evidence>
<keyword evidence="11" id="KW-1185">Reference proteome</keyword>
<evidence type="ECO:0000256" key="1">
    <source>
        <dbReference type="ARBA" id="ARBA00004173"/>
    </source>
</evidence>
<dbReference type="EMBL" id="JAKROA010000004">
    <property type="protein sequence ID" value="KAL5108091.1"/>
    <property type="molecule type" value="Genomic_DNA"/>
</dbReference>
<dbReference type="InterPro" id="IPR026299">
    <property type="entry name" value="MRP-S31"/>
</dbReference>
<dbReference type="Proteomes" id="UP001651158">
    <property type="component" value="Unassembled WGS sequence"/>
</dbReference>
<evidence type="ECO:0000256" key="6">
    <source>
        <dbReference type="ARBA" id="ARBA00023274"/>
    </source>
</evidence>
<dbReference type="PANTHER" id="PTHR13231:SF3">
    <property type="entry name" value="SMALL RIBOSOMAL SUBUNIT PROTEIN MS31"/>
    <property type="match status" value="1"/>
</dbReference>
<organism evidence="10 11">
    <name type="scientific">Taenia crassiceps</name>
    <dbReference type="NCBI Taxonomy" id="6207"/>
    <lineage>
        <taxon>Eukaryota</taxon>
        <taxon>Metazoa</taxon>
        <taxon>Spiralia</taxon>
        <taxon>Lophotrochozoa</taxon>
        <taxon>Platyhelminthes</taxon>
        <taxon>Cestoda</taxon>
        <taxon>Eucestoda</taxon>
        <taxon>Cyclophyllidea</taxon>
        <taxon>Taeniidae</taxon>
        <taxon>Taenia</taxon>
    </lineage>
</organism>
<evidence type="ECO:0000256" key="8">
    <source>
        <dbReference type="ARBA" id="ARBA00035363"/>
    </source>
</evidence>
<keyword evidence="4 10" id="KW-0689">Ribosomal protein</keyword>
<comment type="subcellular location">
    <subcellularLocation>
        <location evidence="1">Mitochondrion</location>
    </subcellularLocation>
</comment>
<evidence type="ECO:0000313" key="10">
    <source>
        <dbReference type="EMBL" id="KAL5108091.1"/>
    </source>
</evidence>
<evidence type="ECO:0000256" key="4">
    <source>
        <dbReference type="ARBA" id="ARBA00022980"/>
    </source>
</evidence>
<dbReference type="GO" id="GO:0005840">
    <property type="term" value="C:ribosome"/>
    <property type="evidence" value="ECO:0007669"/>
    <property type="project" value="UniProtKB-KW"/>
</dbReference>
<name>A0ABR4QEB3_9CEST</name>
<comment type="similarity">
    <text evidence="2">Belongs to the mitochondrion-specific ribosomal protein mS31 family.</text>
</comment>
<feature type="region of interest" description="Disordered" evidence="9">
    <location>
        <begin position="60"/>
        <end position="86"/>
    </location>
</feature>
<evidence type="ECO:0000256" key="3">
    <source>
        <dbReference type="ARBA" id="ARBA00022946"/>
    </source>
</evidence>
<protein>
    <recommendedName>
        <fullName evidence="7">Small ribosomal subunit protein mS31</fullName>
    </recommendedName>
    <alternativeName>
        <fullName evidence="8">28S ribosomal protein S31, mitochondrial</fullName>
    </alternativeName>
</protein>
<gene>
    <name evidence="10" type="ORF">TcWFU_008493</name>
</gene>
<dbReference type="PANTHER" id="PTHR13231">
    <property type="entry name" value="MITOCHONDRIAL RIBOSOMAL PROTEIN S31"/>
    <property type="match status" value="1"/>
</dbReference>
<dbReference type="Pfam" id="PF15433">
    <property type="entry name" value="MRP-S31"/>
    <property type="match status" value="1"/>
</dbReference>
<accession>A0ABR4QEB3</accession>
<reference evidence="10 11" key="1">
    <citation type="journal article" date="2022" name="Front. Cell. Infect. Microbiol.">
        <title>The Genomes of Two Strains of Taenia crassiceps the Animal Model for the Study of Human Cysticercosis.</title>
        <authorList>
            <person name="Bobes R.J."/>
            <person name="Estrada K."/>
            <person name="Rios-Valencia D.G."/>
            <person name="Calderon-Gallegos A."/>
            <person name="de la Torre P."/>
            <person name="Carrero J.C."/>
            <person name="Sanchez-Flores A."/>
            <person name="Laclette J.P."/>
        </authorList>
    </citation>
    <scope>NUCLEOTIDE SEQUENCE [LARGE SCALE GENOMIC DNA]</scope>
    <source>
        <strain evidence="10">WFUcys</strain>
    </source>
</reference>
<comment type="caution">
    <text evidence="10">The sequence shown here is derived from an EMBL/GenBank/DDBJ whole genome shotgun (WGS) entry which is preliminary data.</text>
</comment>
<proteinExistence type="inferred from homology"/>
<feature type="region of interest" description="Disordered" evidence="9">
    <location>
        <begin position="100"/>
        <end position="130"/>
    </location>
</feature>
<evidence type="ECO:0000256" key="9">
    <source>
        <dbReference type="SAM" id="MobiDB-lite"/>
    </source>
</evidence>
<evidence type="ECO:0000256" key="2">
    <source>
        <dbReference type="ARBA" id="ARBA00011057"/>
    </source>
</evidence>
<keyword evidence="5" id="KW-0496">Mitochondrion</keyword>
<keyword evidence="3" id="KW-0809">Transit peptide</keyword>
<keyword evidence="6" id="KW-0687">Ribonucleoprotein</keyword>
<evidence type="ECO:0000256" key="7">
    <source>
        <dbReference type="ARBA" id="ARBA00035133"/>
    </source>
</evidence>
<sequence>MTFVYCQRKIACVCSSAGLVVRLNLLSVHRSGMLLNFLRHPYQSRPQAFSIIRLYSSEGKSSRSTRRKGKGPAREQNRLQPTPKIAPSTSQLLEDFLAAESKKTDGRRESRDSSITQPSEGRESVLGMRSTDHPIQAQGRDAIKFTPPLDPYSDQFGFATPNPATDGAYNNEVFKEIEALEASAYRAKSTYNKFEELIQWTLEGKLWRYPIDNEQDWREELDTPFHEHVFLNQFEKKQAGGKKPAPLKAFMELVFAGLGQNPYLSVKEKRDHIVWFEGYFADKMGDIESAVEEERRIAQAEPGTRETKPAFACEIHWGCGIAHCTAAYCLHKRLLASRRRNKHRQKSTKNAFRSASVRIHNEPPVKLVTIKVLVFLRRGGKTLVIPPILDRQNCRPMGAVETDE</sequence>
<evidence type="ECO:0000256" key="5">
    <source>
        <dbReference type="ARBA" id="ARBA00023128"/>
    </source>
</evidence>
<feature type="compositionally biased region" description="Basic and acidic residues" evidence="9">
    <location>
        <begin position="100"/>
        <end position="112"/>
    </location>
</feature>